<reference evidence="1 2" key="1">
    <citation type="submission" date="2018-09" db="EMBL/GenBank/DDBJ databases">
        <title>Characterization of the phylogenetic diversity of five novel species belonging to the genus Bifidobacterium.</title>
        <authorList>
            <person name="Lugli G.A."/>
            <person name="Duranti S."/>
            <person name="Milani C."/>
        </authorList>
    </citation>
    <scope>NUCLEOTIDE SEQUENCE [LARGE SCALE GENOMIC DNA]</scope>
    <source>
        <strain evidence="1 2">2020B</strain>
    </source>
</reference>
<dbReference type="EMBL" id="QXGI01000001">
    <property type="protein sequence ID" value="RSX49791.1"/>
    <property type="molecule type" value="Genomic_DNA"/>
</dbReference>
<gene>
    <name evidence="1" type="ORF">D2E22_0252</name>
</gene>
<proteinExistence type="predicted"/>
<dbReference type="RefSeq" id="WP_126031305.1">
    <property type="nucleotide sequence ID" value="NZ_QXGI01000001.1"/>
</dbReference>
<dbReference type="Proteomes" id="UP000288052">
    <property type="component" value="Unassembled WGS sequence"/>
</dbReference>
<protein>
    <submittedName>
        <fullName evidence="1">Uncharacterized protein</fullName>
    </submittedName>
</protein>
<evidence type="ECO:0000313" key="2">
    <source>
        <dbReference type="Proteomes" id="UP000288052"/>
    </source>
</evidence>
<name>A0A430FAC7_9BIFI</name>
<sequence length="82" mass="9257">MDDMNLEISLDIGSESISVPYLTRRMTFAANGTVTDDRYTLNPNPSIDWDDGELLRLLDDTLTGMRAEIRHRMRAIRQGAAS</sequence>
<evidence type="ECO:0000313" key="1">
    <source>
        <dbReference type="EMBL" id="RSX49791.1"/>
    </source>
</evidence>
<organism evidence="1 2">
    <name type="scientific">Bifidobacterium castoris</name>
    <dbReference type="NCBI Taxonomy" id="2306972"/>
    <lineage>
        <taxon>Bacteria</taxon>
        <taxon>Bacillati</taxon>
        <taxon>Actinomycetota</taxon>
        <taxon>Actinomycetes</taxon>
        <taxon>Bifidobacteriales</taxon>
        <taxon>Bifidobacteriaceae</taxon>
        <taxon>Bifidobacterium</taxon>
    </lineage>
</organism>
<comment type="caution">
    <text evidence="1">The sequence shown here is derived from an EMBL/GenBank/DDBJ whole genome shotgun (WGS) entry which is preliminary data.</text>
</comment>
<keyword evidence="2" id="KW-1185">Reference proteome</keyword>
<accession>A0A430FAC7</accession>
<dbReference type="AlphaFoldDB" id="A0A430FAC7"/>